<accession>A0ABR2BIF9</accession>
<name>A0ABR2BIF9_9ROSI</name>
<dbReference type="Proteomes" id="UP001472677">
    <property type="component" value="Unassembled WGS sequence"/>
</dbReference>
<evidence type="ECO:0000313" key="3">
    <source>
        <dbReference type="Proteomes" id="UP001472677"/>
    </source>
</evidence>
<comment type="caution">
    <text evidence="2">The sequence shown here is derived from an EMBL/GenBank/DDBJ whole genome shotgun (WGS) entry which is preliminary data.</text>
</comment>
<organism evidence="2 3">
    <name type="scientific">Hibiscus sabdariffa</name>
    <name type="common">roselle</name>
    <dbReference type="NCBI Taxonomy" id="183260"/>
    <lineage>
        <taxon>Eukaryota</taxon>
        <taxon>Viridiplantae</taxon>
        <taxon>Streptophyta</taxon>
        <taxon>Embryophyta</taxon>
        <taxon>Tracheophyta</taxon>
        <taxon>Spermatophyta</taxon>
        <taxon>Magnoliopsida</taxon>
        <taxon>eudicotyledons</taxon>
        <taxon>Gunneridae</taxon>
        <taxon>Pentapetalae</taxon>
        <taxon>rosids</taxon>
        <taxon>malvids</taxon>
        <taxon>Malvales</taxon>
        <taxon>Malvaceae</taxon>
        <taxon>Malvoideae</taxon>
        <taxon>Hibiscus</taxon>
    </lineage>
</organism>
<gene>
    <name evidence="2" type="ORF">V6N12_009265</name>
</gene>
<keyword evidence="1" id="KW-0963">Cytoplasm</keyword>
<dbReference type="Gene3D" id="3.30.930.10">
    <property type="entry name" value="Bira Bifunctional Protein, Domain 2"/>
    <property type="match status" value="1"/>
</dbReference>
<protein>
    <submittedName>
        <fullName evidence="2">Uncharacterized protein</fullName>
    </submittedName>
</protein>
<sequence length="340" mass="39700">MCFTISLVNTAGLLIIAYSKGRTSIEELAEISPDMKFKVTIDIQREIKKKKHHYEVMDMVDRLMVTIFKGWDVKCQKEFEVVRRQYSFEKLKCKPKNLRLTFKEGIQVLDKEEDEQRRVFVSRLACLIYLQYMKCMKLKKILTSSECEREFSLKLVLEIIFFKTRNCCAWATLGYLTTLLNEFAPIVIQLVFVHQLGAINNFIMVKCPKDLSGSLRKPDQLEEKDSQEFEFVHTIFLKLSPKQETICANRVLLLHANKKDQARKLVSILLELFLDCVMPILFQVVVLERENKVGEFEEMLGQYAEILAVNVAKLYAHEARMQEFKTNMAALGMKERRLIS</sequence>
<dbReference type="PANTHER" id="PTHR43450:SF1">
    <property type="entry name" value="ASPARTATE--TRNA LIGASE, CYTOPLASMIC"/>
    <property type="match status" value="1"/>
</dbReference>
<reference evidence="2 3" key="1">
    <citation type="journal article" date="2024" name="G3 (Bethesda)">
        <title>Genome assembly of Hibiscus sabdariffa L. provides insights into metabolisms of medicinal natural products.</title>
        <authorList>
            <person name="Kim T."/>
        </authorList>
    </citation>
    <scope>NUCLEOTIDE SEQUENCE [LARGE SCALE GENOMIC DNA]</scope>
    <source>
        <strain evidence="2">TK-2024</strain>
        <tissue evidence="2">Old leaves</tissue>
    </source>
</reference>
<dbReference type="PANTHER" id="PTHR43450">
    <property type="entry name" value="ASPARTYL-TRNA SYNTHETASE"/>
    <property type="match status" value="1"/>
</dbReference>
<dbReference type="InterPro" id="IPR045864">
    <property type="entry name" value="aa-tRNA-synth_II/BPL/LPL"/>
</dbReference>
<dbReference type="EMBL" id="JBBPBM010000111">
    <property type="protein sequence ID" value="KAK8506954.1"/>
    <property type="molecule type" value="Genomic_DNA"/>
</dbReference>
<proteinExistence type="predicted"/>
<dbReference type="InterPro" id="IPR004523">
    <property type="entry name" value="Asp-tRNA_synthase_2"/>
</dbReference>
<evidence type="ECO:0000256" key="1">
    <source>
        <dbReference type="ARBA" id="ARBA00022490"/>
    </source>
</evidence>
<evidence type="ECO:0000313" key="2">
    <source>
        <dbReference type="EMBL" id="KAK8506954.1"/>
    </source>
</evidence>
<keyword evidence="3" id="KW-1185">Reference proteome</keyword>